<proteinExistence type="predicted"/>
<keyword evidence="2" id="KW-1185">Reference proteome</keyword>
<dbReference type="WBParaSite" id="PgR198_g007_t01">
    <property type="protein sequence ID" value="PgR198_g007_t01"/>
    <property type="gene ID" value="PgR198_g007"/>
</dbReference>
<feature type="region of interest" description="Disordered" evidence="1">
    <location>
        <begin position="64"/>
        <end position="141"/>
    </location>
</feature>
<feature type="compositionally biased region" description="Basic and acidic residues" evidence="1">
    <location>
        <begin position="85"/>
        <end position="141"/>
    </location>
</feature>
<evidence type="ECO:0000313" key="3">
    <source>
        <dbReference type="WBParaSite" id="PgR198_g007_t01"/>
    </source>
</evidence>
<reference evidence="3" key="1">
    <citation type="submission" date="2022-11" db="UniProtKB">
        <authorList>
            <consortium name="WormBaseParasite"/>
        </authorList>
    </citation>
    <scope>IDENTIFICATION</scope>
</reference>
<organism evidence="2 3">
    <name type="scientific">Parascaris univalens</name>
    <name type="common">Nematode worm</name>
    <dbReference type="NCBI Taxonomy" id="6257"/>
    <lineage>
        <taxon>Eukaryota</taxon>
        <taxon>Metazoa</taxon>
        <taxon>Ecdysozoa</taxon>
        <taxon>Nematoda</taxon>
        <taxon>Chromadorea</taxon>
        <taxon>Rhabditida</taxon>
        <taxon>Spirurina</taxon>
        <taxon>Ascaridomorpha</taxon>
        <taxon>Ascaridoidea</taxon>
        <taxon>Ascarididae</taxon>
        <taxon>Parascaris</taxon>
    </lineage>
</organism>
<evidence type="ECO:0000256" key="1">
    <source>
        <dbReference type="SAM" id="MobiDB-lite"/>
    </source>
</evidence>
<name>A0A915CI47_PARUN</name>
<accession>A0A915CI47</accession>
<sequence>MIWCSDFVIRMHCRSLPKLETSLPRCLSMIPHAAPKAVKTVQPSAAEMKAREVMRLNRRLKLVSSDEEDEVPLKKRKESKKKNKKEIDKESAIDELDRIRAEEEEDVRQRDELAARIRQRDKERTRNVVEKNDKKAAAEAA</sequence>
<dbReference type="Proteomes" id="UP000887569">
    <property type="component" value="Unplaced"/>
</dbReference>
<protein>
    <submittedName>
        <fullName evidence="3">Uncharacterized protein</fullName>
    </submittedName>
</protein>
<feature type="compositionally biased region" description="Basic residues" evidence="1">
    <location>
        <begin position="74"/>
        <end position="84"/>
    </location>
</feature>
<evidence type="ECO:0000313" key="2">
    <source>
        <dbReference type="Proteomes" id="UP000887569"/>
    </source>
</evidence>
<dbReference type="AlphaFoldDB" id="A0A915CI47"/>